<dbReference type="SMART" id="SM00331">
    <property type="entry name" value="PP2C_SIG"/>
    <property type="match status" value="1"/>
</dbReference>
<evidence type="ECO:0000313" key="4">
    <source>
        <dbReference type="Proteomes" id="UP001142400"/>
    </source>
</evidence>
<dbReference type="InterPro" id="IPR000014">
    <property type="entry name" value="PAS"/>
</dbReference>
<sequence>MNPRDSDTEWNRPGPLETRHTATVLLDETGEVIAWSPGASRLLGYSAEEAEGRSVEILLAAGESEAVRRFVLGAEVGAMTAVLRGKDGQSVTVELVATPSHERSARSASGHRLLVLTPLMDTRRELLEWSFDQFPFIAGITDLDLRYIRLNKEAGKAFQATEADLVGRTTAENVGGPEGDRIQQAMRLARDTGESASLDIYVKLPNEQLGYAWQGHFVPLKDARGRVRGMYAVGLDAGVQHLARERLALLNQASTTVGSTLDVARTAQELAEVLVPGIADFVTVDLLESVLTDEEPEFLPVEPGFPPPSREVTMRRMAQHSVWEGAPEAVLNPGDVDVYPSDGPHVRVLVTGESYMVPPGSDASSMDWVNFSERRMASTRAFGLHSAMIVPLRARGTLLGLAVFIRHQKPEDFDSDDLLLAEEITTRAAVSLDNALRFTRQRATALALQHSLLPQRLPEQTAVEAASRYLPADTKAGVGGDWYDLIPLSGARVALVVGDVVGHGLRASATMGRLRTAVRTLSDIEMPPDELLAQLDVIVGRPIAGESPAEGEPEADTGASCLYAVYDPVSRRCTLARAGHPPPLLAYPDGTVESVEVPVGPPLGLGGFPFESVEVELPEDSLLVLYTDGLIRTRDGDLDERREMLRRSLIDAPDSLEGACDAVLRTMLPERAEDDIALLLARTRSLDCDQVATWELPMDPEAVAEARNLTTRQLSHWGLEEATFTTELIVSELVTNAIRYASGPIGLRLILQDTLICEVADSSDTYPHLRQARIYDEGGRGLMLVAQLSERWGTRPTSSGKIIWADQSLPPRVGQSAA</sequence>
<dbReference type="FunFam" id="3.60.40.10:FF:000031">
    <property type="entry name" value="PAS sensor protein"/>
    <property type="match status" value="1"/>
</dbReference>
<dbReference type="InterPro" id="IPR013767">
    <property type="entry name" value="PAS_fold"/>
</dbReference>
<dbReference type="PANTHER" id="PTHR43156">
    <property type="entry name" value="STAGE II SPORULATION PROTEIN E-RELATED"/>
    <property type="match status" value="1"/>
</dbReference>
<dbReference type="GO" id="GO:0016791">
    <property type="term" value="F:phosphatase activity"/>
    <property type="evidence" value="ECO:0007669"/>
    <property type="project" value="TreeGrafter"/>
</dbReference>
<dbReference type="GO" id="GO:0006355">
    <property type="term" value="P:regulation of DNA-templated transcription"/>
    <property type="evidence" value="ECO:0007669"/>
    <property type="project" value="InterPro"/>
</dbReference>
<dbReference type="Gene3D" id="3.30.450.40">
    <property type="match status" value="1"/>
</dbReference>
<evidence type="ECO:0000259" key="2">
    <source>
        <dbReference type="PROSITE" id="PS50112"/>
    </source>
</evidence>
<evidence type="ECO:0000313" key="3">
    <source>
        <dbReference type="EMBL" id="MCQ8836024.1"/>
    </source>
</evidence>
<dbReference type="Gene3D" id="3.30.565.10">
    <property type="entry name" value="Histidine kinase-like ATPase, C-terminal domain"/>
    <property type="match status" value="1"/>
</dbReference>
<dbReference type="Pfam" id="PF13581">
    <property type="entry name" value="HATPase_c_2"/>
    <property type="match status" value="1"/>
</dbReference>
<dbReference type="NCBIfam" id="TIGR00229">
    <property type="entry name" value="sensory_box"/>
    <property type="match status" value="1"/>
</dbReference>
<dbReference type="InterPro" id="IPR052016">
    <property type="entry name" value="Bact_Sigma-Reg"/>
</dbReference>
<dbReference type="SUPFAM" id="SSF81606">
    <property type="entry name" value="PP2C-like"/>
    <property type="match status" value="1"/>
</dbReference>
<dbReference type="SMART" id="SM00091">
    <property type="entry name" value="PAS"/>
    <property type="match status" value="2"/>
</dbReference>
<dbReference type="EMBL" id="JANIIC010000101">
    <property type="protein sequence ID" value="MCQ8836024.1"/>
    <property type="molecule type" value="Genomic_DNA"/>
</dbReference>
<dbReference type="PANTHER" id="PTHR43156:SF2">
    <property type="entry name" value="STAGE II SPORULATION PROTEIN E"/>
    <property type="match status" value="1"/>
</dbReference>
<proteinExistence type="predicted"/>
<dbReference type="Proteomes" id="UP001142400">
    <property type="component" value="Unassembled WGS sequence"/>
</dbReference>
<dbReference type="AlphaFoldDB" id="A0A9X2S1A3"/>
<reference evidence="3" key="1">
    <citation type="submission" date="2022-06" db="EMBL/GenBank/DDBJ databases">
        <title>WGS of actinobacteria.</title>
        <authorList>
            <person name="Thawai C."/>
        </authorList>
    </citation>
    <scope>NUCLEOTIDE SEQUENCE</scope>
    <source>
        <strain evidence="3">DSM 42010</strain>
    </source>
</reference>
<dbReference type="InterPro" id="IPR036457">
    <property type="entry name" value="PPM-type-like_dom_sf"/>
</dbReference>
<dbReference type="Gene3D" id="3.60.40.10">
    <property type="entry name" value="PPM-type phosphatase domain"/>
    <property type="match status" value="1"/>
</dbReference>
<dbReference type="CDD" id="cd16936">
    <property type="entry name" value="HATPase_RsbW-like"/>
    <property type="match status" value="1"/>
</dbReference>
<organism evidence="3 4">
    <name type="scientific">Streptomyces malaysiensis subsp. samsunensis</name>
    <dbReference type="NCBI Taxonomy" id="459658"/>
    <lineage>
        <taxon>Bacteria</taxon>
        <taxon>Bacillati</taxon>
        <taxon>Actinomycetota</taxon>
        <taxon>Actinomycetes</taxon>
        <taxon>Kitasatosporales</taxon>
        <taxon>Streptomycetaceae</taxon>
        <taxon>Streptomyces</taxon>
        <taxon>Streptomyces violaceusniger group</taxon>
    </lineage>
</organism>
<dbReference type="InterPro" id="IPR003594">
    <property type="entry name" value="HATPase_dom"/>
</dbReference>
<comment type="caution">
    <text evidence="3">The sequence shown here is derived from an EMBL/GenBank/DDBJ whole genome shotgun (WGS) entry which is preliminary data.</text>
</comment>
<dbReference type="InterPro" id="IPR035965">
    <property type="entry name" value="PAS-like_dom_sf"/>
</dbReference>
<feature type="domain" description="PAS" evidence="2">
    <location>
        <begin position="16"/>
        <end position="54"/>
    </location>
</feature>
<dbReference type="InterPro" id="IPR001932">
    <property type="entry name" value="PPM-type_phosphatase-like_dom"/>
</dbReference>
<dbReference type="Pfam" id="PF00989">
    <property type="entry name" value="PAS"/>
    <property type="match status" value="1"/>
</dbReference>
<dbReference type="InterPro" id="IPR029016">
    <property type="entry name" value="GAF-like_dom_sf"/>
</dbReference>
<gene>
    <name evidence="3" type="ORF">NQU54_45170</name>
</gene>
<dbReference type="Pfam" id="PF07228">
    <property type="entry name" value="SpoIIE"/>
    <property type="match status" value="1"/>
</dbReference>
<dbReference type="SUPFAM" id="SSF55874">
    <property type="entry name" value="ATPase domain of HSP90 chaperone/DNA topoisomerase II/histidine kinase"/>
    <property type="match status" value="1"/>
</dbReference>
<dbReference type="InterPro" id="IPR003018">
    <property type="entry name" value="GAF"/>
</dbReference>
<dbReference type="PROSITE" id="PS50112">
    <property type="entry name" value="PAS"/>
    <property type="match status" value="1"/>
</dbReference>
<evidence type="ECO:0000256" key="1">
    <source>
        <dbReference type="ARBA" id="ARBA00022801"/>
    </source>
</evidence>
<dbReference type="RefSeq" id="WP_257636107.1">
    <property type="nucleotide sequence ID" value="NZ_JANIIC010000101.1"/>
</dbReference>
<keyword evidence="4" id="KW-1185">Reference proteome</keyword>
<dbReference type="CDD" id="cd00130">
    <property type="entry name" value="PAS"/>
    <property type="match status" value="2"/>
</dbReference>
<dbReference type="Pfam" id="PF01590">
    <property type="entry name" value="GAF"/>
    <property type="match status" value="1"/>
</dbReference>
<dbReference type="Pfam" id="PF08448">
    <property type="entry name" value="PAS_4"/>
    <property type="match status" value="1"/>
</dbReference>
<dbReference type="FunFam" id="3.30.450.40:FF:000035">
    <property type="entry name" value="PAS sensor protein"/>
    <property type="match status" value="1"/>
</dbReference>
<dbReference type="SMART" id="SM00065">
    <property type="entry name" value="GAF"/>
    <property type="match status" value="1"/>
</dbReference>
<accession>A0A9X2S1A3</accession>
<dbReference type="SUPFAM" id="SSF55781">
    <property type="entry name" value="GAF domain-like"/>
    <property type="match status" value="1"/>
</dbReference>
<name>A0A9X2S1A3_STRMQ</name>
<dbReference type="InterPro" id="IPR036890">
    <property type="entry name" value="HATPase_C_sf"/>
</dbReference>
<dbReference type="FunFam" id="3.30.565.10:FF:000028">
    <property type="entry name" value="PAS sensor protein"/>
    <property type="match status" value="1"/>
</dbReference>
<protein>
    <submittedName>
        <fullName evidence="3">SpoIIE family protein phosphatase</fullName>
    </submittedName>
</protein>
<dbReference type="Gene3D" id="3.30.450.20">
    <property type="entry name" value="PAS domain"/>
    <property type="match status" value="2"/>
</dbReference>
<dbReference type="SUPFAM" id="SSF55785">
    <property type="entry name" value="PYP-like sensor domain (PAS domain)"/>
    <property type="match status" value="2"/>
</dbReference>
<keyword evidence="1" id="KW-0378">Hydrolase</keyword>
<dbReference type="InterPro" id="IPR013656">
    <property type="entry name" value="PAS_4"/>
</dbReference>